<keyword evidence="7" id="KW-0812">Transmembrane</keyword>
<dbReference type="Gene3D" id="6.10.340.10">
    <property type="match status" value="1"/>
</dbReference>
<evidence type="ECO:0000256" key="3">
    <source>
        <dbReference type="ARBA" id="ARBA00023136"/>
    </source>
</evidence>
<protein>
    <submittedName>
        <fullName evidence="10">Methyl-accepting chemotaxis protein</fullName>
    </submittedName>
</protein>
<feature type="domain" description="HAMP" evidence="9">
    <location>
        <begin position="205"/>
        <end position="258"/>
    </location>
</feature>
<dbReference type="Pfam" id="PF00015">
    <property type="entry name" value="MCPsignal"/>
    <property type="match status" value="1"/>
</dbReference>
<evidence type="ECO:0000259" key="9">
    <source>
        <dbReference type="PROSITE" id="PS50885"/>
    </source>
</evidence>
<sequence>MRIAKVLKMGIVFFLLFSCLTFVSLYFLTVSIKEQDDAVDVQMEGRQLANDLLQISLYLTNEARNYVQSQDKEHRDNYWKEVEETKTRDKVLDRLAELQVPSSIFDLAEQAKQSSDVLLGLEKQVFTLADAQEHDLALRLSFGDDFKQKQQMVVDKIEDFQASLDEWATERAHKMTQILHLCTWITIGLVLLMAISSIWIILYLYRRLKPLPILTKTAEMIASGDLRVPDLSVKGKDEVAQLAQSVGQMASNLREIITVVNDSSEKIASSSSDLLLSAEQTAQVANQVASAMQEMASGAERQAAGAEQSSQSISEMAFGIKNIAGSAHIVSASSQEASQQATEGGTSVAKVVDQMKLIDASVTQTANIVKQLGEQSEEVGNIVEVITAISTQTNLLALNAAIEAARAGEHGKGFAVVADEVRKLAEDSKQSAEQIALLIGNIQESTQMAVKQMEEVSQVVENGSHVAREAGESFEHIHQAIQKVSAEIQDVSSSVGQLSAGSDYVDELVKEVMQLALNAASHAQNVASSSQEQLATNEEISAAIESLHQFADELKHTMKRFTI</sequence>
<comment type="subcellular location">
    <subcellularLocation>
        <location evidence="1">Cell membrane</location>
    </subcellularLocation>
</comment>
<dbReference type="Gene3D" id="1.10.287.950">
    <property type="entry name" value="Methyl-accepting chemotaxis protein"/>
    <property type="match status" value="1"/>
</dbReference>
<dbReference type="EMBL" id="CP098755">
    <property type="protein sequence ID" value="USG65579.1"/>
    <property type="molecule type" value="Genomic_DNA"/>
</dbReference>
<dbReference type="Pfam" id="PF00672">
    <property type="entry name" value="HAMP"/>
    <property type="match status" value="1"/>
</dbReference>
<evidence type="ECO:0000313" key="10">
    <source>
        <dbReference type="EMBL" id="USG65579.1"/>
    </source>
</evidence>
<dbReference type="CDD" id="cd11386">
    <property type="entry name" value="MCP_signal"/>
    <property type="match status" value="1"/>
</dbReference>
<dbReference type="PROSITE" id="PS50885">
    <property type="entry name" value="HAMP"/>
    <property type="match status" value="1"/>
</dbReference>
<dbReference type="InterPro" id="IPR004090">
    <property type="entry name" value="Chemotax_Me-accpt_rcpt"/>
</dbReference>
<dbReference type="PROSITE" id="PS51257">
    <property type="entry name" value="PROKAR_LIPOPROTEIN"/>
    <property type="match status" value="1"/>
</dbReference>
<feature type="domain" description="Methyl-accepting transducer" evidence="8">
    <location>
        <begin position="277"/>
        <end position="548"/>
    </location>
</feature>
<dbReference type="InterPro" id="IPR003660">
    <property type="entry name" value="HAMP_dom"/>
</dbReference>
<proteinExistence type="inferred from homology"/>
<organism evidence="10 11">
    <name type="scientific">Brevibacillus ruminantium</name>
    <dbReference type="NCBI Taxonomy" id="2950604"/>
    <lineage>
        <taxon>Bacteria</taxon>
        <taxon>Bacillati</taxon>
        <taxon>Bacillota</taxon>
        <taxon>Bacilli</taxon>
        <taxon>Bacillales</taxon>
        <taxon>Paenibacillaceae</taxon>
        <taxon>Brevibacillus</taxon>
    </lineage>
</organism>
<dbReference type="InterPro" id="IPR004089">
    <property type="entry name" value="MCPsignal_dom"/>
</dbReference>
<feature type="transmembrane region" description="Helical" evidence="7">
    <location>
        <begin position="181"/>
        <end position="205"/>
    </location>
</feature>
<dbReference type="SUPFAM" id="SSF58104">
    <property type="entry name" value="Methyl-accepting chemotaxis protein (MCP) signaling domain"/>
    <property type="match status" value="1"/>
</dbReference>
<evidence type="ECO:0000313" key="11">
    <source>
        <dbReference type="Proteomes" id="UP001056500"/>
    </source>
</evidence>
<gene>
    <name evidence="10" type="ORF">NDK47_26350</name>
</gene>
<keyword evidence="7" id="KW-1133">Transmembrane helix</keyword>
<dbReference type="SMART" id="SM00283">
    <property type="entry name" value="MA"/>
    <property type="match status" value="1"/>
</dbReference>
<dbReference type="Proteomes" id="UP001056500">
    <property type="component" value="Chromosome"/>
</dbReference>
<dbReference type="RefSeq" id="WP_251872662.1">
    <property type="nucleotide sequence ID" value="NZ_CP098755.1"/>
</dbReference>
<accession>A0ABY4WFR0</accession>
<dbReference type="PANTHER" id="PTHR32089:SF112">
    <property type="entry name" value="LYSOZYME-LIKE PROTEIN-RELATED"/>
    <property type="match status" value="1"/>
</dbReference>
<feature type="transmembrane region" description="Helical" evidence="7">
    <location>
        <begin position="6"/>
        <end position="28"/>
    </location>
</feature>
<name>A0ABY4WFR0_9BACL</name>
<dbReference type="PANTHER" id="PTHR32089">
    <property type="entry name" value="METHYL-ACCEPTING CHEMOTAXIS PROTEIN MCPB"/>
    <property type="match status" value="1"/>
</dbReference>
<keyword evidence="4 6" id="KW-0807">Transducer</keyword>
<dbReference type="PRINTS" id="PR00260">
    <property type="entry name" value="CHEMTRNSDUCR"/>
</dbReference>
<keyword evidence="3 7" id="KW-0472">Membrane</keyword>
<comment type="similarity">
    <text evidence="5">Belongs to the methyl-accepting chemotaxis (MCP) protein family.</text>
</comment>
<dbReference type="SMART" id="SM00304">
    <property type="entry name" value="HAMP"/>
    <property type="match status" value="2"/>
</dbReference>
<dbReference type="CDD" id="cd06225">
    <property type="entry name" value="HAMP"/>
    <property type="match status" value="1"/>
</dbReference>
<evidence type="ECO:0000256" key="4">
    <source>
        <dbReference type="ARBA" id="ARBA00023224"/>
    </source>
</evidence>
<evidence type="ECO:0000256" key="1">
    <source>
        <dbReference type="ARBA" id="ARBA00004236"/>
    </source>
</evidence>
<evidence type="ECO:0000256" key="6">
    <source>
        <dbReference type="PROSITE-ProRule" id="PRU00284"/>
    </source>
</evidence>
<evidence type="ECO:0000256" key="7">
    <source>
        <dbReference type="SAM" id="Phobius"/>
    </source>
</evidence>
<keyword evidence="11" id="KW-1185">Reference proteome</keyword>
<reference evidence="10" key="1">
    <citation type="submission" date="2022-06" db="EMBL/GenBank/DDBJ databases">
        <title>Genome sequencing of Brevibacillus sp. BB3-R1.</title>
        <authorList>
            <person name="Heo J."/>
            <person name="Lee D."/>
            <person name="Won M."/>
            <person name="Han B.-H."/>
            <person name="Hong S.-B."/>
            <person name="Kwon S.-W."/>
        </authorList>
    </citation>
    <scope>NUCLEOTIDE SEQUENCE</scope>
    <source>
        <strain evidence="10">BB3-R1</strain>
    </source>
</reference>
<evidence type="ECO:0000259" key="8">
    <source>
        <dbReference type="PROSITE" id="PS50111"/>
    </source>
</evidence>
<evidence type="ECO:0000256" key="2">
    <source>
        <dbReference type="ARBA" id="ARBA00022475"/>
    </source>
</evidence>
<dbReference type="PROSITE" id="PS50111">
    <property type="entry name" value="CHEMOTAXIS_TRANSDUC_2"/>
    <property type="match status" value="1"/>
</dbReference>
<evidence type="ECO:0000256" key="5">
    <source>
        <dbReference type="ARBA" id="ARBA00029447"/>
    </source>
</evidence>
<keyword evidence="2" id="KW-1003">Cell membrane</keyword>